<accession>A0A1B7MGQ3</accession>
<name>A0A1B7MGQ3_9AGAM</name>
<reference evidence="1 2" key="1">
    <citation type="submission" date="2016-06" db="EMBL/GenBank/DDBJ databases">
        <title>Comparative genomics of the ectomycorrhizal sister species Rhizopogon vinicolor and Rhizopogon vesiculosus (Basidiomycota: Boletales) reveals a divergence of the mating type B locus.</title>
        <authorList>
            <consortium name="DOE Joint Genome Institute"/>
            <person name="Mujic A.B."/>
            <person name="Kuo A."/>
            <person name="Tritt A."/>
            <person name="Lipzen A."/>
            <person name="Chen C."/>
            <person name="Johnson J."/>
            <person name="Sharma A."/>
            <person name="Barry K."/>
            <person name="Grigoriev I.V."/>
            <person name="Spatafora J.W."/>
        </authorList>
    </citation>
    <scope>NUCLEOTIDE SEQUENCE [LARGE SCALE GENOMIC DNA]</scope>
    <source>
        <strain evidence="1 2">AM-OR11-026</strain>
    </source>
</reference>
<keyword evidence="2" id="KW-1185">Reference proteome</keyword>
<proteinExistence type="predicted"/>
<gene>
    <name evidence="1" type="ORF">K503DRAFT_50844</name>
</gene>
<dbReference type="Proteomes" id="UP000092154">
    <property type="component" value="Unassembled WGS sequence"/>
</dbReference>
<sequence length="128" mass="14097">MEILAAASQFPHPNSVCAFLECKHNFDAPGFCDIHFLGRPAICGEVERLIVCSMCIHVTDWREGPAKSVSTIYPQTLLLSISSILLACQRSGQASFHLVDEHVIISSEGLLTLYTLQKPDGSPLRRVM</sequence>
<evidence type="ECO:0000313" key="2">
    <source>
        <dbReference type="Proteomes" id="UP000092154"/>
    </source>
</evidence>
<evidence type="ECO:0000313" key="1">
    <source>
        <dbReference type="EMBL" id="OAX31774.1"/>
    </source>
</evidence>
<dbReference type="AlphaFoldDB" id="A0A1B7MGQ3"/>
<dbReference type="EMBL" id="KV449248">
    <property type="protein sequence ID" value="OAX31774.1"/>
    <property type="molecule type" value="Genomic_DNA"/>
</dbReference>
<dbReference type="InParanoid" id="A0A1B7MGQ3"/>
<organism evidence="1 2">
    <name type="scientific">Rhizopogon vinicolor AM-OR11-026</name>
    <dbReference type="NCBI Taxonomy" id="1314800"/>
    <lineage>
        <taxon>Eukaryota</taxon>
        <taxon>Fungi</taxon>
        <taxon>Dikarya</taxon>
        <taxon>Basidiomycota</taxon>
        <taxon>Agaricomycotina</taxon>
        <taxon>Agaricomycetes</taxon>
        <taxon>Agaricomycetidae</taxon>
        <taxon>Boletales</taxon>
        <taxon>Suillineae</taxon>
        <taxon>Rhizopogonaceae</taxon>
        <taxon>Rhizopogon</taxon>
    </lineage>
</organism>
<protein>
    <submittedName>
        <fullName evidence="1">Uncharacterized protein</fullName>
    </submittedName>
</protein>